<evidence type="ECO:0000256" key="3">
    <source>
        <dbReference type="ARBA" id="ARBA00023163"/>
    </source>
</evidence>
<name>A0A226BXY7_9FIRM</name>
<keyword evidence="2 4" id="KW-0238">DNA-binding</keyword>
<dbReference type="InterPro" id="IPR036271">
    <property type="entry name" value="Tet_transcr_reg_TetR-rel_C_sf"/>
</dbReference>
<keyword evidence="1" id="KW-0805">Transcription regulation</keyword>
<reference evidence="6 7" key="1">
    <citation type="submission" date="2017-06" db="EMBL/GenBank/DDBJ databases">
        <title>Draft Genome Sequence of Natranaerobius trueperi halophilic, alkalithermophilic bacteria from soda lakes.</title>
        <authorList>
            <person name="Zhao B."/>
        </authorList>
    </citation>
    <scope>NUCLEOTIDE SEQUENCE [LARGE SCALE GENOMIC DNA]</scope>
    <source>
        <strain evidence="6 7">DSM 18760</strain>
    </source>
</reference>
<feature type="DNA-binding region" description="H-T-H motif" evidence="4">
    <location>
        <begin position="23"/>
        <end position="42"/>
    </location>
</feature>
<dbReference type="FunFam" id="1.10.10.60:FF:000141">
    <property type="entry name" value="TetR family transcriptional regulator"/>
    <property type="match status" value="1"/>
</dbReference>
<comment type="caution">
    <text evidence="6">The sequence shown here is derived from an EMBL/GenBank/DDBJ whole genome shotgun (WGS) entry which is preliminary data.</text>
</comment>
<dbReference type="Gene3D" id="1.10.10.60">
    <property type="entry name" value="Homeodomain-like"/>
    <property type="match status" value="1"/>
</dbReference>
<dbReference type="Proteomes" id="UP000214588">
    <property type="component" value="Unassembled WGS sequence"/>
</dbReference>
<dbReference type="RefSeq" id="WP_089024289.1">
    <property type="nucleotide sequence ID" value="NZ_NIQC01000030.1"/>
</dbReference>
<dbReference type="OrthoDB" id="13453at2"/>
<dbReference type="EMBL" id="NIQC01000030">
    <property type="protein sequence ID" value="OWZ83000.1"/>
    <property type="molecule type" value="Genomic_DNA"/>
</dbReference>
<proteinExistence type="predicted"/>
<gene>
    <name evidence="6" type="ORF">CDO51_10900</name>
</gene>
<dbReference type="PROSITE" id="PS50977">
    <property type="entry name" value="HTH_TETR_2"/>
    <property type="match status" value="1"/>
</dbReference>
<evidence type="ECO:0000259" key="5">
    <source>
        <dbReference type="PROSITE" id="PS50977"/>
    </source>
</evidence>
<sequence>MKKQQIIEAATKVFGIKGYQDTKIEEVAKEAEVAKGSVYLYFKSKEDLFVEMIKDGVTKYKDLKVSVLDKDLPLIDKLRLLLKEETKFLWANQEIARFLVSSDVVTQKTLFDWLLQVREIFVDKFKAEFQKGIERGEVEPGDPTLYTRIFRGVEHQVICYYILIDGKKPDDELIENSLYVLTKGFF</sequence>
<evidence type="ECO:0000256" key="4">
    <source>
        <dbReference type="PROSITE-ProRule" id="PRU00335"/>
    </source>
</evidence>
<dbReference type="SUPFAM" id="SSF46689">
    <property type="entry name" value="Homeodomain-like"/>
    <property type="match status" value="1"/>
</dbReference>
<evidence type="ECO:0000256" key="2">
    <source>
        <dbReference type="ARBA" id="ARBA00023125"/>
    </source>
</evidence>
<accession>A0A226BXY7</accession>
<protein>
    <recommendedName>
        <fullName evidence="5">HTH tetR-type domain-containing protein</fullName>
    </recommendedName>
</protein>
<keyword evidence="3" id="KW-0804">Transcription</keyword>
<dbReference type="InterPro" id="IPR001647">
    <property type="entry name" value="HTH_TetR"/>
</dbReference>
<evidence type="ECO:0000256" key="1">
    <source>
        <dbReference type="ARBA" id="ARBA00023015"/>
    </source>
</evidence>
<dbReference type="PANTHER" id="PTHR43479:SF11">
    <property type="entry name" value="ACREF_ENVCD OPERON REPRESSOR-RELATED"/>
    <property type="match status" value="1"/>
</dbReference>
<dbReference type="Gene3D" id="1.10.357.10">
    <property type="entry name" value="Tetracycline Repressor, domain 2"/>
    <property type="match status" value="1"/>
</dbReference>
<feature type="domain" description="HTH tetR-type" evidence="5">
    <location>
        <begin position="1"/>
        <end position="60"/>
    </location>
</feature>
<dbReference type="SUPFAM" id="SSF48498">
    <property type="entry name" value="Tetracyclin repressor-like, C-terminal domain"/>
    <property type="match status" value="1"/>
</dbReference>
<dbReference type="PANTHER" id="PTHR43479">
    <property type="entry name" value="ACREF/ENVCD OPERON REPRESSOR-RELATED"/>
    <property type="match status" value="1"/>
</dbReference>
<evidence type="ECO:0000313" key="6">
    <source>
        <dbReference type="EMBL" id="OWZ83000.1"/>
    </source>
</evidence>
<keyword evidence="7" id="KW-1185">Reference proteome</keyword>
<organism evidence="6 7">
    <name type="scientific">Natranaerobius trueperi</name>
    <dbReference type="NCBI Taxonomy" id="759412"/>
    <lineage>
        <taxon>Bacteria</taxon>
        <taxon>Bacillati</taxon>
        <taxon>Bacillota</taxon>
        <taxon>Clostridia</taxon>
        <taxon>Natranaerobiales</taxon>
        <taxon>Natranaerobiaceae</taxon>
        <taxon>Natranaerobius</taxon>
    </lineage>
</organism>
<dbReference type="PRINTS" id="PR00455">
    <property type="entry name" value="HTHTETR"/>
</dbReference>
<dbReference type="Pfam" id="PF00440">
    <property type="entry name" value="TetR_N"/>
    <property type="match status" value="1"/>
</dbReference>
<dbReference type="InterPro" id="IPR050624">
    <property type="entry name" value="HTH-type_Tx_Regulator"/>
</dbReference>
<dbReference type="InterPro" id="IPR009057">
    <property type="entry name" value="Homeodomain-like_sf"/>
</dbReference>
<dbReference type="AlphaFoldDB" id="A0A226BXY7"/>
<dbReference type="GO" id="GO:0003677">
    <property type="term" value="F:DNA binding"/>
    <property type="evidence" value="ECO:0007669"/>
    <property type="project" value="UniProtKB-UniRule"/>
</dbReference>
<dbReference type="GO" id="GO:0045892">
    <property type="term" value="P:negative regulation of DNA-templated transcription"/>
    <property type="evidence" value="ECO:0007669"/>
    <property type="project" value="UniProtKB-ARBA"/>
</dbReference>
<evidence type="ECO:0000313" key="7">
    <source>
        <dbReference type="Proteomes" id="UP000214588"/>
    </source>
</evidence>